<sequence length="338" mass="37330">MSEKSGITGPIVEQDDPNLADEPSTPVEPGDLQSSFEAVKAAVRAAKGEIAPEDTPASSEQDESVDERDEGEESPEGQGEETSESQGDEEPADSAPASEDPLSAKLYTQKDLDERVQRAIDAVIKKERTREDSARRQISQLEIIAGMPMDQIMAQIRQNRIQSLVDRLGIDETEAAELVEAEVERARLKAEREQILREREEEKKVNAYLAERNTFLADKSVPAEVRAFAQKYAAEIDAIADHGRALTYSVARDYVLGQKMAEILKAREQAAEQRTLAKVQKGGSKPPAPNSGKPPASEPVLTAAEKEMAYRMYPDLRKAEAERRYAKAKTELAKLRGR</sequence>
<feature type="coiled-coil region" evidence="1">
    <location>
        <begin position="176"/>
        <end position="205"/>
    </location>
</feature>
<proteinExistence type="predicted"/>
<gene>
    <name evidence="3" type="ORF">CWE10_04625</name>
</gene>
<comment type="caution">
    <text evidence="3">The sequence shown here is derived from an EMBL/GenBank/DDBJ whole genome shotgun (WGS) entry which is preliminary data.</text>
</comment>
<evidence type="ECO:0000313" key="4">
    <source>
        <dbReference type="Proteomes" id="UP000732377"/>
    </source>
</evidence>
<reference evidence="3" key="1">
    <citation type="submission" date="2017-11" db="EMBL/GenBank/DDBJ databases">
        <title>Three new genomes from thermophilic consortium.</title>
        <authorList>
            <person name="Quaggio R."/>
            <person name="Amgarten D."/>
            <person name="Setubal J.C."/>
        </authorList>
    </citation>
    <scope>NUCLEOTIDE SEQUENCE</scope>
    <source>
        <strain evidence="3">ZCTH01-B2</strain>
    </source>
</reference>
<dbReference type="AlphaFoldDB" id="A0A953LDJ7"/>
<accession>A0A953LDJ7</accession>
<evidence type="ECO:0000313" key="3">
    <source>
        <dbReference type="EMBL" id="MBY6275495.1"/>
    </source>
</evidence>
<organism evidence="3 4">
    <name type="scientific">Symbiobacterium thermophilum</name>
    <dbReference type="NCBI Taxonomy" id="2734"/>
    <lineage>
        <taxon>Bacteria</taxon>
        <taxon>Bacillati</taxon>
        <taxon>Bacillota</taxon>
        <taxon>Clostridia</taxon>
        <taxon>Eubacteriales</taxon>
        <taxon>Symbiobacteriaceae</taxon>
        <taxon>Symbiobacterium</taxon>
    </lineage>
</organism>
<dbReference type="EMBL" id="PIUK01000027">
    <property type="protein sequence ID" value="MBY6275495.1"/>
    <property type="molecule type" value="Genomic_DNA"/>
</dbReference>
<feature type="region of interest" description="Disordered" evidence="2">
    <location>
        <begin position="1"/>
        <end position="111"/>
    </location>
</feature>
<name>A0A953LDJ7_SYMTR</name>
<evidence type="ECO:0000256" key="2">
    <source>
        <dbReference type="SAM" id="MobiDB-lite"/>
    </source>
</evidence>
<protein>
    <submittedName>
        <fullName evidence="3">Uncharacterized protein</fullName>
    </submittedName>
</protein>
<dbReference type="Proteomes" id="UP000732377">
    <property type="component" value="Unassembled WGS sequence"/>
</dbReference>
<evidence type="ECO:0000256" key="1">
    <source>
        <dbReference type="SAM" id="Coils"/>
    </source>
</evidence>
<feature type="region of interest" description="Disordered" evidence="2">
    <location>
        <begin position="274"/>
        <end position="299"/>
    </location>
</feature>
<feature type="compositionally biased region" description="Acidic residues" evidence="2">
    <location>
        <begin position="60"/>
        <end position="92"/>
    </location>
</feature>
<keyword evidence="1" id="KW-0175">Coiled coil</keyword>
<dbReference type="RefSeq" id="WP_273378381.1">
    <property type="nucleotide sequence ID" value="NZ_PIUK01000027.1"/>
</dbReference>